<organism evidence="1 2">
    <name type="scientific">Nephila pilipes</name>
    <name type="common">Giant wood spider</name>
    <name type="synonym">Nephila maculata</name>
    <dbReference type="NCBI Taxonomy" id="299642"/>
    <lineage>
        <taxon>Eukaryota</taxon>
        <taxon>Metazoa</taxon>
        <taxon>Ecdysozoa</taxon>
        <taxon>Arthropoda</taxon>
        <taxon>Chelicerata</taxon>
        <taxon>Arachnida</taxon>
        <taxon>Araneae</taxon>
        <taxon>Araneomorphae</taxon>
        <taxon>Entelegynae</taxon>
        <taxon>Araneoidea</taxon>
        <taxon>Nephilidae</taxon>
        <taxon>Nephila</taxon>
    </lineage>
</organism>
<name>A0A8X6TDM1_NEPPI</name>
<dbReference type="AlphaFoldDB" id="A0A8X6TDM1"/>
<accession>A0A8X6TDM1</accession>
<evidence type="ECO:0000313" key="1">
    <source>
        <dbReference type="EMBL" id="GFT04749.1"/>
    </source>
</evidence>
<dbReference type="Proteomes" id="UP000887013">
    <property type="component" value="Unassembled WGS sequence"/>
</dbReference>
<comment type="caution">
    <text evidence="1">The sequence shown here is derived from an EMBL/GenBank/DDBJ whole genome shotgun (WGS) entry which is preliminary data.</text>
</comment>
<protein>
    <submittedName>
        <fullName evidence="1">Uncharacterized protein</fullName>
    </submittedName>
</protein>
<dbReference type="EMBL" id="BMAW01007637">
    <property type="protein sequence ID" value="GFT04749.1"/>
    <property type="molecule type" value="Genomic_DNA"/>
</dbReference>
<evidence type="ECO:0000313" key="2">
    <source>
        <dbReference type="Proteomes" id="UP000887013"/>
    </source>
</evidence>
<sequence>MSIREHDLCLIGKGARGTKNANNPVIIAKGLSSHVMLARRNVFGHMNMKITETSGSPQEWTSGRHTSSSIPMVINCFCSLCFVIISGHITLRDLKVFMSEGLQRLFSNQRKFVPLNMDWNF</sequence>
<proteinExistence type="predicted"/>
<keyword evidence="2" id="KW-1185">Reference proteome</keyword>
<gene>
    <name evidence="1" type="ORF">NPIL_359021</name>
</gene>
<reference evidence="1" key="1">
    <citation type="submission" date="2020-08" db="EMBL/GenBank/DDBJ databases">
        <title>Multicomponent nature underlies the extraordinary mechanical properties of spider dragline silk.</title>
        <authorList>
            <person name="Kono N."/>
            <person name="Nakamura H."/>
            <person name="Mori M."/>
            <person name="Yoshida Y."/>
            <person name="Ohtoshi R."/>
            <person name="Malay A.D."/>
            <person name="Moran D.A.P."/>
            <person name="Tomita M."/>
            <person name="Numata K."/>
            <person name="Arakawa K."/>
        </authorList>
    </citation>
    <scope>NUCLEOTIDE SEQUENCE</scope>
</reference>